<reference evidence="3" key="1">
    <citation type="submission" date="2025-08" db="UniProtKB">
        <authorList>
            <consortium name="Ensembl"/>
        </authorList>
    </citation>
    <scope>IDENTIFICATION</scope>
</reference>
<feature type="domain" description="Sacsin/Nov" evidence="2">
    <location>
        <begin position="2320"/>
        <end position="2552"/>
    </location>
</feature>
<dbReference type="Ensembl" id="ENSHCOT00000021601.1">
    <property type="protein sequence ID" value="ENSHCOP00000014086.1"/>
    <property type="gene ID" value="ENSHCOG00000017354.1"/>
</dbReference>
<dbReference type="CTD" id="555303"/>
<dbReference type="Gene3D" id="1.10.287.110">
    <property type="entry name" value="DnaJ domain"/>
    <property type="match status" value="1"/>
</dbReference>
<evidence type="ECO:0000259" key="2">
    <source>
        <dbReference type="Pfam" id="PF25794"/>
    </source>
</evidence>
<dbReference type="RefSeq" id="XP_019737852.1">
    <property type="nucleotide sequence ID" value="XM_019882293.1"/>
</dbReference>
<proteinExistence type="predicted"/>
<keyword evidence="4" id="KW-1185">Reference proteome</keyword>
<dbReference type="Proteomes" id="UP000264820">
    <property type="component" value="Unplaced"/>
</dbReference>
<evidence type="ECO:0000313" key="3">
    <source>
        <dbReference type="Ensembl" id="ENSHCOP00000014086.1"/>
    </source>
</evidence>
<dbReference type="Pfam" id="PF25794">
    <property type="entry name" value="SACS"/>
    <property type="match status" value="3"/>
</dbReference>
<name>A0A3Q2Y8T6_HIPCM</name>
<dbReference type="PANTHER" id="PTHR46919:SF2">
    <property type="entry name" value="SACSIN"/>
    <property type="match status" value="1"/>
</dbReference>
<dbReference type="OMA" id="CLAEIWT"/>
<dbReference type="InterPro" id="IPR036890">
    <property type="entry name" value="HATPase_C_sf"/>
</dbReference>
<dbReference type="KEGG" id="hcq:109523273"/>
<dbReference type="PANTHER" id="PTHR46919">
    <property type="entry name" value="ZINC FINGER, C3HC4 TYPE (RING FINGER) FAMILY PROTEIN"/>
    <property type="match status" value="1"/>
</dbReference>
<dbReference type="NCBIfam" id="NF047352">
    <property type="entry name" value="P_loop_sacsin"/>
    <property type="match status" value="3"/>
</dbReference>
<feature type="domain" description="Sacsin/Nov" evidence="2">
    <location>
        <begin position="17"/>
        <end position="253"/>
    </location>
</feature>
<protein>
    <submittedName>
        <fullName evidence="3">Sacsin-like</fullName>
    </submittedName>
</protein>
<dbReference type="Gene3D" id="1.20.120.330">
    <property type="entry name" value="Nucleotidyltransferases domain 2"/>
    <property type="match status" value="1"/>
</dbReference>
<evidence type="ECO:0000313" key="4">
    <source>
        <dbReference type="Proteomes" id="UP000264820"/>
    </source>
</evidence>
<evidence type="ECO:0000259" key="1">
    <source>
        <dbReference type="Pfam" id="PF05168"/>
    </source>
</evidence>
<dbReference type="STRING" id="109280.ENSHCOP00000014086"/>
<sequence length="4233" mass="482157">MSTKKKTRTSFGATAPPFIDYLKDILRRYPDGGQILKELIQNADDAQATNVTFIHDERSYGTRSLWTDTLGPFQGPALYSYNNAPFTDEDWEGIQAVGRSVKRNDPNTVGRFGIGFNSVYHITDLPSIFSSGYLGILDPQEKTFGERQGGFRWSLDDAEHQEALMTIDDQFHHFRDIVRLVSGQEWSKVIMEDQHFDGTIFRFPLRAEASDISDNLYNTDRVVALFDSFIVDAELSLLFLKNVTTVTLMHIDVQGFVSTRLEVKSSAYTDFVLEPQDKTVIEGLTRLKVLTINSEEHKETKWLVTTCTMKEGNVAELDTLAQKLSFLPQVDLAFPCGESETRSTSESRLCCFLPLPNNESNKTGLPVYINACFGLTDNRRHIKWQEEDQQHDKHAMWNELLMKAVLPQVYKMIIEAAIRHAQKALLPVSSVYDLWPDLDQLQHKDKWLAIAVDVLHQLFQENLAVLSLARDEREFISPLEAVLPCTGPANPDTLTAIQRTLLSCGENLVTFPCNVARAIKSVHPQANNLTYATPAYLREALHRVDMHNLSRDDKLCLLEYVLSDGKYRDLQNLELLPLSDGSFRAFTDKEEDTALIDSKEFPRVLLPFCKHLFIPDDLNTDCTAHLKQVAGEKLFKIKDIDADQVAEYTRRYLPEDWKRLNTAFVSWDVNNDRHPPLDWLQEIWKFLNNHFTKLSHFIDIPLIPVGPLSSSQSLLLAKLNPNTTLIFQQRRKISLPDKIANLVKKVGGIVVGENEWLKHDDLDSFVLCPSPRSVVTILMNVEYRDLIREFQNMCRDTREELKEYLSCLDSLSSNEKDLLSKVPLFQNTKGVPLPAHSKKAILLGCGPKVPMDLPMPESILQCTTEADRRLLQMIDVNLLDTAQAAHLLIDNIESGECSKEHTEKIMTWILQHGSILFSQNKTLKRRCQELSFMEANGVLKKTSHFLHPRVPIFKDIFDSDFFPPSPYLQTDQMLETLTDLGMLNREADLSPEHLLHAAALIGQLQVHSQAFSRAQVFLNMLDAHSLLANFSDAQLHTLKMLKWVPCANPGNNKEKISLFRPHELRHSQYEDIVGHVMPLIGSLSDRVSHKLGLKCLPPPAKVIDNLFVLIAKSDNMDDPDTNGDFKRRLHSIYKHMQDQIHDFSTLMDRNECWLWCSDQFVSPRDLVLDYPPSLDLSSWVRKLPQEFLPYKKLLKEFGLRSVLSQHDIVDILYSIMKTLEGRQPPTARLSEIKVSIEIVKWIWKEKMTVQEDIPVPVMTHEGQYTLKSMSTAVFCDLSKKSLPGLQYSKEKVHVLHEEIPKAAAEWFNIQFLSTYILDPELVGIEQCGQSEPITMRIKNILKEYDEESDIFKELIQNAEDAGADACKFLVDFRVHTNPTENLIDPSMALCQGPCLWAFNNETFTDEDWKNIVRVGSASKENMVGKIGKFGLGFNTVYHVTDIPSVLSGNKLLILDPNVTHLKKIIRNKSNPGIRLDLSQTQQFHCFPGQFGPYENIFNCSFTTQSLPHPYQGTLIKLPFRTKEEALQSEISTRVYDKHGIVSFQQEFIDYSQMYTLFLKNIKTLSLQTLSQHAATPPRDDEIQTVLTVTKTTLSEIIIPGHSRQSAQIRAEKSLLKQGENRKEVIDCCIVTMVQISSEQSGRRQSQSWLMHNCFGTNQSLKMAQQQDNRVKFSLPIGGIAVPLQEDPGSGTFSILETKLAGQAFCFLPLHIHTGLPVNVNGTFAVTSNRKGLWESGLKNDWNKALLQDPIVTAYVTALLVLKSMSENGQLKSYSYHTFWPDRENVIDTFKPLVDKFYSTITEDVNAPEVFCDGKKWCSVNNAIFLHETIEVDETMHRLVMQVCQKHLQEPNRVVPLPLWLRNSFKQGGLEKILQEKTWNWERFYQDVVFENLATLDVQSRDTLLLHAIDLNSEEIDHLLMKYPCIPTMDGHLQQIKKLVNPSGKLARLFEDEKGRLLGGTESDFCSPRRIQRLLELGMANDHLPLEAVVERAEKTLTFWKADKRKAYGYLKCLLELMKDHVNDKDSCHWQNLRKIPFLPAFCCCSTKTGLRRPIDIFSEKCALLVDRTQPVLDHSGLNVHVTDPILQMLGIRDTPAPDMVLQQLQKTQEQSRSMDKSKLHTIACECYSFLDRYVCESNTSTIISQGAQSFPFIFDGNIFVNVNRVAVNVQFDATPYLHVLPTAFAGLRSLWECVGIKDTFTLHQFLTILQEVHLKHGDKPLPRNDLKICLTILNRGIYSAKENVTSDCLIPNERGVLVPACQLFFNDSPWMPVTTDVTLCHQDIPRAMALHFGIKTTRHHTLQSHAVDSLFPHSFQFEQKEHLTVRIKNIICAYPSKKDILKELIQNADDAEATEIHFVWDRRQHGTEKTFGEKWNMLQGPALCVFNNSLFSDTDLAGIQQLGTGGKRHDPGKIGKYGLGFTSVYHLTDCPSILTGDDLLCISDPNQNYIESHNEHVRAGIGYKLGDTFKEMYEDVYKSYLPDTFSLKDGTMIRLPLRTFTMAGISKISQREVTDYDMKDLCAALSEDPEGLILFLKNICKVEVHEINDHSDGITTIFAVEKNTPPSGQEKEAGIRCPPNAVPSKDSVPCKAIYETVISTSDKRQSKWIIAEQFSTLQCTDGEEKYSRATVAARVSSKRPLSRSPFKGGAFCLLPLPGTTGLPVHINADFEVDSARRSLWKEDGRSLKANWNELLKSNIIAPLYADLLHYIRPTISVTTASREKIMSFLSTSFLCFWPTVSEDVGQEWHEMIHEVYRSIIQRGLDVIPVLRCTKRVTTTKPLTTTTEYSIEWRDARESTPTAAPYLESSDWEINHILKDLGMDVVPLSSEIKRIWDGFKSAGIAVKDINPSSVQTFLRAKAVHNPEQTSAALPLPIKDTLIQNPKRCSTLLRFCLRDIYLLEKITDKHSALLNGLPLLLTADGVLRVFDNKSPKLISIYSSLFSGYEHDFVHYQTNCDFLKVLKALRLASNLTVPSASDWLKLLIQQNLDKCELDPKHGLYIPTKEMVAWLKLLWKFLLSHVKDQSQGDDQHLSLTDVKQLFSDFCILPVVCPRSNMCLLQKMKDMPSVIAYRLDDDISDILFKLGFMKLDFAFFIEADRHKFSLLPPELLNVNDKSSVLDQVVTLQRSEFYQLSSDDMRQLQTFLQSGQSINCPAYQSKFRSLPLFETIHGDRVRIDGPEVVYILTLSAQSMIQFPDLFKPPKCNSIFLKNNPENISVAPALNIQTLNDLEYFVKIILPVVQKLSKRQKLQCLKLLLSQQHLDSYFQHKSAIISKLKTVPMIENAEGQVVPISYYYDHRVALYQVMLPREKFVPESVWAKLCEAKQYKEQAAWQLLQELGLKHVVSKDDIICFAKKVESEAEANGHSQELQQKSSLVLKEALRVASDEQTLLASITNIKFIFPVKVKKELCDYHLPFAPETTTVHIEGSLIESHYRDQELVWSSMPIIHLPEKLKEDLERITQAGAYEKPPANCVTRNLSNVCLSLCETDIQMETRATVLRYSYAYLQMINFDSRSLNGVPLVLVENDKKVVRTGNVVLSLPHEPDFRPYLYKIPTKYMPFWQFFSKIGVKEAPTAVQYCNVLAAVNADSIAKPRLNHNQKKTAERAVGELFLLLQKKGHQSLPDSVKTLYLPAVDGKLYPSCELYFNNTAFDLQRLEAALDKEFLLLEKLSTCHLGTDMYEHCRLLQLLPHRLQPKMLSQVTEEKVVQSHMQLCELGPACDFRGWFDNHLTSSAFTHGLICLMREQSKGKITQEEAADMCKNIFGRIEIVCCTSLMTELWLKERALENTARETDVFVQQVQRGCVFYMKHNDAMLSKVINEVNMTLTKVISSMLGNRILSEHLLILGQLLWCDSLEDVRKTLAKTGIRDSVDVETFLTGTQAPKGEIPEEWHDSLDMNVLNNFEEGECVAYCIDNKYLYAVIVEVLPSQHGPHSQRYKIRIGENEIIDVGIADLYQFKSEGMPQLEFDEPIEADSMNLRVATYQHSSASSSTRGLPATFEEAVEEIDQSLEEIWTLPEVERIKYGKRLYLKWHHDKNPQCRYVTKAVEYVRHRTCISFGPFYSQWDEEALHHRSGRERIFLQYHSYNFWDQNKYVPRPNRGEARRWCRQARCDLNAADSESSGGSAEWCLFKVHQAVEKSLIAVEYKTNGQRLGGTISTMATKVSFYSPVLRDLPKRVAQLQAFGVHAKKTQYPNCHPFPSIPNECFHLDNVGGALRAATQLLAAVETYVN</sequence>
<dbReference type="OrthoDB" id="1262810at2759"/>
<reference evidence="3" key="2">
    <citation type="submission" date="2025-09" db="UniProtKB">
        <authorList>
            <consortium name="Ensembl"/>
        </authorList>
    </citation>
    <scope>IDENTIFICATION</scope>
</reference>
<dbReference type="InterPro" id="IPR007842">
    <property type="entry name" value="HEPN_dom"/>
</dbReference>
<dbReference type="InterPro" id="IPR058210">
    <property type="entry name" value="SACS/Nov_dom"/>
</dbReference>
<dbReference type="SUPFAM" id="SSF81593">
    <property type="entry name" value="Nucleotidyltransferase substrate binding subunit/domain"/>
    <property type="match status" value="1"/>
</dbReference>
<dbReference type="InterPro" id="IPR036869">
    <property type="entry name" value="J_dom_sf"/>
</dbReference>
<dbReference type="GeneTree" id="ENSGT00940000164866"/>
<feature type="domain" description="HEPN" evidence="1">
    <location>
        <begin position="4105"/>
        <end position="4225"/>
    </location>
</feature>
<dbReference type="RefSeq" id="XP_019737853.1">
    <property type="nucleotide sequence ID" value="XM_019882294.1"/>
</dbReference>
<dbReference type="Pfam" id="PF05168">
    <property type="entry name" value="HEPN"/>
    <property type="match status" value="1"/>
</dbReference>
<dbReference type="SUPFAM" id="SSF55874">
    <property type="entry name" value="ATPase domain of HSP90 chaperone/DNA topoisomerase II/histidine kinase"/>
    <property type="match status" value="3"/>
</dbReference>
<feature type="domain" description="Sacsin/Nov" evidence="2">
    <location>
        <begin position="1331"/>
        <end position="1577"/>
    </location>
</feature>
<dbReference type="GeneID" id="109523273"/>
<organism evidence="3 4">
    <name type="scientific">Hippocampus comes</name>
    <name type="common">Tiger tail seahorse</name>
    <dbReference type="NCBI Taxonomy" id="109280"/>
    <lineage>
        <taxon>Eukaryota</taxon>
        <taxon>Metazoa</taxon>
        <taxon>Chordata</taxon>
        <taxon>Craniata</taxon>
        <taxon>Vertebrata</taxon>
        <taxon>Euteleostomi</taxon>
        <taxon>Actinopterygii</taxon>
        <taxon>Neopterygii</taxon>
        <taxon>Teleostei</taxon>
        <taxon>Neoteleostei</taxon>
        <taxon>Acanthomorphata</taxon>
        <taxon>Syngnathiaria</taxon>
        <taxon>Syngnathiformes</taxon>
        <taxon>Syngnathoidei</taxon>
        <taxon>Syngnathidae</taxon>
        <taxon>Hippocampus</taxon>
    </lineage>
</organism>
<accession>A0A3Q2Y8T6</accession>